<dbReference type="InterPro" id="IPR011050">
    <property type="entry name" value="Pectin_lyase_fold/virulence"/>
</dbReference>
<feature type="domain" description="Caspase family p20" evidence="4">
    <location>
        <begin position="1416"/>
        <end position="1497"/>
    </location>
</feature>
<dbReference type="Gene3D" id="2.130.10.130">
    <property type="entry name" value="Integrin alpha, N-terminal"/>
    <property type="match status" value="1"/>
</dbReference>
<evidence type="ECO:0000259" key="4">
    <source>
        <dbReference type="PROSITE" id="PS50208"/>
    </source>
</evidence>
<accession>A0A1I5CN89</accession>
<keyword evidence="3" id="KW-0325">Glycoprotein</keyword>
<dbReference type="InterPro" id="IPR028994">
    <property type="entry name" value="Integrin_alpha_N"/>
</dbReference>
<dbReference type="Gene3D" id="2.160.20.10">
    <property type="entry name" value="Single-stranded right-handed beta-helix, Pectin lyase-like"/>
    <property type="match status" value="1"/>
</dbReference>
<dbReference type="Pfam" id="PF18676">
    <property type="entry name" value="MBG_2"/>
    <property type="match status" value="1"/>
</dbReference>
<dbReference type="InterPro" id="IPR013519">
    <property type="entry name" value="Int_alpha_beta-p"/>
</dbReference>
<evidence type="ECO:0000256" key="1">
    <source>
        <dbReference type="ARBA" id="ARBA00022729"/>
    </source>
</evidence>
<gene>
    <name evidence="5" type="ORF">SAMN05216386_2063</name>
</gene>
<dbReference type="InterPro" id="IPR013517">
    <property type="entry name" value="FG-GAP"/>
</dbReference>
<dbReference type="InterPro" id="IPR029030">
    <property type="entry name" value="Caspase-like_dom_sf"/>
</dbReference>
<dbReference type="SUPFAM" id="SSF52129">
    <property type="entry name" value="Caspase-like"/>
    <property type="match status" value="1"/>
</dbReference>
<dbReference type="EMBL" id="FOVJ01000004">
    <property type="protein sequence ID" value="SFN88101.1"/>
    <property type="molecule type" value="Genomic_DNA"/>
</dbReference>
<dbReference type="SMART" id="SM00912">
    <property type="entry name" value="Haemagg_act"/>
    <property type="match status" value="1"/>
</dbReference>
<keyword evidence="2" id="KW-0677">Repeat</keyword>
<protein>
    <submittedName>
        <fullName evidence="5">Filamentous hemagglutinin family N-terminal domain-containing protein</fullName>
    </submittedName>
</protein>
<evidence type="ECO:0000256" key="2">
    <source>
        <dbReference type="ARBA" id="ARBA00022737"/>
    </source>
</evidence>
<dbReference type="InterPro" id="IPR041286">
    <property type="entry name" value="MBG_2"/>
</dbReference>
<dbReference type="Pfam" id="PF00656">
    <property type="entry name" value="Peptidase_C14"/>
    <property type="match status" value="1"/>
</dbReference>
<dbReference type="InterPro" id="IPR001309">
    <property type="entry name" value="Pept_C14_p20"/>
</dbReference>
<proteinExistence type="predicted"/>
<reference evidence="6" key="1">
    <citation type="submission" date="2016-10" db="EMBL/GenBank/DDBJ databases">
        <authorList>
            <person name="Varghese N."/>
        </authorList>
    </citation>
    <scope>NUCLEOTIDE SEQUENCE [LARGE SCALE GENOMIC DNA]</scope>
    <source>
        <strain evidence="6">Nsp8</strain>
    </source>
</reference>
<dbReference type="InterPro" id="IPR012334">
    <property type="entry name" value="Pectin_lyas_fold"/>
</dbReference>
<keyword evidence="1" id="KW-0732">Signal</keyword>
<dbReference type="Proteomes" id="UP000183107">
    <property type="component" value="Unassembled WGS sequence"/>
</dbReference>
<organism evidence="5 6">
    <name type="scientific">Nitrosospira briensis</name>
    <dbReference type="NCBI Taxonomy" id="35799"/>
    <lineage>
        <taxon>Bacteria</taxon>
        <taxon>Pseudomonadati</taxon>
        <taxon>Pseudomonadota</taxon>
        <taxon>Betaproteobacteria</taxon>
        <taxon>Nitrosomonadales</taxon>
        <taxon>Nitrosomonadaceae</taxon>
        <taxon>Nitrosospira</taxon>
    </lineage>
</organism>
<dbReference type="GO" id="GO:0004197">
    <property type="term" value="F:cysteine-type endopeptidase activity"/>
    <property type="evidence" value="ECO:0007669"/>
    <property type="project" value="InterPro"/>
</dbReference>
<dbReference type="InterPro" id="IPR011600">
    <property type="entry name" value="Pept_C14_caspase"/>
</dbReference>
<evidence type="ECO:0000256" key="3">
    <source>
        <dbReference type="ARBA" id="ARBA00023180"/>
    </source>
</evidence>
<sequence>MSPLFIKSLNRVFRAEEGIMARNHASKSPLETANCVRGSCRPQNDNQDRYSLLRIAALAVLPFSIASVAVHAQPPAPLPVEPTVVHGIATIDTAGGHMTVTNSPNAIINWQDFSIGAEQGVHFNQLDATSQVLNRVIGDDPSQILGGLSSNGGVWLINPHGVLFGENARIDVAGLVTSTLDISNIDFMAGKYNFLSGAASPGQVTNQGHIHTTFGGRVWLIGGQVRNEGLIQTPGGNTVLAAGKSVELIDSGAPNVVVRVSAPENEVVNLGSLVAPGGSVDVHGSIVNQGGIIRADSVGAGSSGRIALTASQGLTLAGASVTGASGGNVTMTGGKSTYLAGLVDVSRQQGAGGNIQLNTGILEGMASGSLRADGEQGGHIRVEGGGAAGFSSRFSATGSIQGGTIDVTAASLYLLSAQVDASGGAQGGVIHLGGGWQGGGSLPHAREVLIGVGSEIKANAGINGDISGKGGEVAVWSTHSSQHYGLLQALNGGRIELSSQGEIRQTGALQAGLGGTVLFDPKNIVITDNPPDSVTVAQNFLGSTVGAGPGDEFGSAISLDGDRLAVGAPRTSGGDAPTPGAVYLFTGAGPSSSGLALQTTLGSSTANELGITGLSNGDRFGGAVALNGDLLVVGAPYTDGSEFLTDSGAIYIFDGVTSGQLHQQQKFEASESFPLQSGDHFGYGVALSDQGRLVVGANGVANKGAVYLFSSDDGFQTISQQGMLLSPSTADNGFFGRAVALEGDRLVVGAPGENGNRGSVYLYTANFSDFANSVSLQPKLSLSTATNAFFGISVSLDGEHMAVGASGENFEGDNPKTAAGSVYIYSGVGPDLSLPNSPQKIDANDVTELEAGDRFGDGVSLDGDRLAVGLRGRGSDTGAAYLLSGISSFGDSVNSATFLNNPSGDSYITPAALTTLLNAGTGVILQANNDITVSSTIPVSSDNESGRGGNFTLQAGRNVAINASITTDNGNFTAIAGDPAANVSFRDPGTPTMTIGEGGSLNVGSGTATLAALGGNFINNAGNQAILTTGAGRWLIYTGEPGNANFGGLASGNLALWNYRYPQNPPATITGNRYLFDTDQPQSLTFSTSGGSLTKTYGEDVTSLLPNPTVTGANSNTYGGAIIADNSVPLSELFEGVAAVSSEGAQATANVSGSPYDIIVAAGTLSSLTGYGMEFDSTGTITVTPATLTYEADPAIRLAGLPVSGLTGTVTGFVEGDNQQADTSGVLIWTTPATTASPEGAYAINGGGLSAMNYTFQQAESNATALTLREGINNAANNPPFKQNTLDTSVQSINTAIYGSFPVLNPVTTGFVIDLAAMKAPQFGRLDLSRMSRDEMRQLIEERREFKEKLFADAIYKLELDPSLANVPLCRSLADADTGLCRLTDAQRLAQASKVTQEEPSRIHRKTKVARLPQIERKFVVLFGTDQYVDTNIPPLENAIFDAETVGKLFADKLGYEVKVVKNATKADMVRTLNQLSTEMQPHDSVIIYYAGHGYRNEKTGGGYWIPADASVTDPTTWISNTDVSSMMSDISAKQMVMIADSCYSGTFAEQKLGMAGTGIKPDEVLAKRSVIVMSSGGDEPVADEGKEGHSIFAWDLMQALDDVDNWQPGTTIFEQVKREVMKSFPQTPQYGAVKSAGHEAGGEYLFEFRQLE</sequence>
<dbReference type="PROSITE" id="PS50208">
    <property type="entry name" value="CASPASE_P20"/>
    <property type="match status" value="1"/>
</dbReference>
<evidence type="ECO:0000313" key="6">
    <source>
        <dbReference type="Proteomes" id="UP000183107"/>
    </source>
</evidence>
<name>A0A1I5CN89_9PROT</name>
<dbReference type="SUPFAM" id="SSF51126">
    <property type="entry name" value="Pectin lyase-like"/>
    <property type="match status" value="1"/>
</dbReference>
<evidence type="ECO:0000313" key="5">
    <source>
        <dbReference type="EMBL" id="SFN88101.1"/>
    </source>
</evidence>
<dbReference type="Pfam" id="PF14312">
    <property type="entry name" value="FG-GAP_2"/>
    <property type="match status" value="6"/>
</dbReference>
<dbReference type="Gene3D" id="3.40.50.1460">
    <property type="match status" value="1"/>
</dbReference>
<dbReference type="PANTHER" id="PTHR36220:SF1">
    <property type="entry name" value="GAMMA TUBULIN COMPLEX COMPONENT C-TERMINAL DOMAIN-CONTAINING PROTEIN"/>
    <property type="match status" value="1"/>
</dbReference>
<dbReference type="Pfam" id="PF05860">
    <property type="entry name" value="TPS"/>
    <property type="match status" value="1"/>
</dbReference>
<dbReference type="OrthoDB" id="218680at2"/>
<dbReference type="NCBIfam" id="TIGR01901">
    <property type="entry name" value="adhes_NPXG"/>
    <property type="match status" value="1"/>
</dbReference>
<dbReference type="SUPFAM" id="SSF82171">
    <property type="entry name" value="DPP6 N-terminal domain-like"/>
    <property type="match status" value="1"/>
</dbReference>
<dbReference type="InterPro" id="IPR008638">
    <property type="entry name" value="FhaB/CdiA-like_TPS"/>
</dbReference>
<dbReference type="GO" id="GO:0006508">
    <property type="term" value="P:proteolysis"/>
    <property type="evidence" value="ECO:0007669"/>
    <property type="project" value="InterPro"/>
</dbReference>
<dbReference type="PROSITE" id="PS51470">
    <property type="entry name" value="FG_GAP"/>
    <property type="match status" value="3"/>
</dbReference>
<dbReference type="SMART" id="SM00191">
    <property type="entry name" value="Int_alpha"/>
    <property type="match status" value="5"/>
</dbReference>
<dbReference type="PANTHER" id="PTHR36220">
    <property type="entry name" value="UNNAMED PRODUCT"/>
    <property type="match status" value="1"/>
</dbReference>
<keyword evidence="6" id="KW-1185">Reference proteome</keyword>